<comment type="caution">
    <text evidence="1">The sequence shown here is derived from an EMBL/GenBank/DDBJ whole genome shotgun (WGS) entry which is preliminary data.</text>
</comment>
<sequence>MDDSSSDYLHDLYINCVDLDDEGIDFNGNIPKEIYALIEREDKRHAQPLKEEVVSINLKDENDPRMV</sequence>
<dbReference type="Proteomes" id="UP001062846">
    <property type="component" value="Chromosome 6"/>
</dbReference>
<evidence type="ECO:0000313" key="2">
    <source>
        <dbReference type="Proteomes" id="UP001062846"/>
    </source>
</evidence>
<gene>
    <name evidence="1" type="ORF">RHMOL_Rhmol06G0153000</name>
</gene>
<dbReference type="EMBL" id="CM046393">
    <property type="protein sequence ID" value="KAI8551027.1"/>
    <property type="molecule type" value="Genomic_DNA"/>
</dbReference>
<name>A0ACC0NE72_RHOML</name>
<proteinExistence type="predicted"/>
<organism evidence="1 2">
    <name type="scientific">Rhododendron molle</name>
    <name type="common">Chinese azalea</name>
    <name type="synonym">Azalea mollis</name>
    <dbReference type="NCBI Taxonomy" id="49168"/>
    <lineage>
        <taxon>Eukaryota</taxon>
        <taxon>Viridiplantae</taxon>
        <taxon>Streptophyta</taxon>
        <taxon>Embryophyta</taxon>
        <taxon>Tracheophyta</taxon>
        <taxon>Spermatophyta</taxon>
        <taxon>Magnoliopsida</taxon>
        <taxon>eudicotyledons</taxon>
        <taxon>Gunneridae</taxon>
        <taxon>Pentapetalae</taxon>
        <taxon>asterids</taxon>
        <taxon>Ericales</taxon>
        <taxon>Ericaceae</taxon>
        <taxon>Ericoideae</taxon>
        <taxon>Rhodoreae</taxon>
        <taxon>Rhododendron</taxon>
    </lineage>
</organism>
<accession>A0ACC0NE72</accession>
<protein>
    <submittedName>
        <fullName evidence="1">Uncharacterized protein</fullName>
    </submittedName>
</protein>
<keyword evidence="2" id="KW-1185">Reference proteome</keyword>
<reference evidence="1" key="1">
    <citation type="submission" date="2022-02" db="EMBL/GenBank/DDBJ databases">
        <title>Plant Genome Project.</title>
        <authorList>
            <person name="Zhang R.-G."/>
        </authorList>
    </citation>
    <scope>NUCLEOTIDE SEQUENCE</scope>
    <source>
        <strain evidence="1">AT1</strain>
    </source>
</reference>
<evidence type="ECO:0000313" key="1">
    <source>
        <dbReference type="EMBL" id="KAI8551027.1"/>
    </source>
</evidence>